<dbReference type="Gene3D" id="3.40.50.150">
    <property type="entry name" value="Vaccinia Virus protein VP39"/>
    <property type="match status" value="1"/>
</dbReference>
<feature type="compositionally biased region" description="Gly residues" evidence="1">
    <location>
        <begin position="180"/>
        <end position="190"/>
    </location>
</feature>
<gene>
    <name evidence="2" type="ORF">HYH03_012929</name>
</gene>
<feature type="compositionally biased region" description="Low complexity" evidence="1">
    <location>
        <begin position="359"/>
        <end position="373"/>
    </location>
</feature>
<dbReference type="Proteomes" id="UP000612055">
    <property type="component" value="Unassembled WGS sequence"/>
</dbReference>
<protein>
    <submittedName>
        <fullName evidence="2">Uncharacterized protein</fullName>
    </submittedName>
</protein>
<comment type="caution">
    <text evidence="2">The sequence shown here is derived from an EMBL/GenBank/DDBJ whole genome shotgun (WGS) entry which is preliminary data.</text>
</comment>
<feature type="compositionally biased region" description="Pro residues" evidence="1">
    <location>
        <begin position="95"/>
        <end position="105"/>
    </location>
</feature>
<evidence type="ECO:0000256" key="1">
    <source>
        <dbReference type="SAM" id="MobiDB-lite"/>
    </source>
</evidence>
<dbReference type="InterPro" id="IPR019410">
    <property type="entry name" value="Methyltransf_16"/>
</dbReference>
<evidence type="ECO:0000313" key="3">
    <source>
        <dbReference type="Proteomes" id="UP000612055"/>
    </source>
</evidence>
<dbReference type="PANTHER" id="PTHR14614">
    <property type="entry name" value="HEPATOCELLULAR CARCINOMA-ASSOCIATED ANTIGEN"/>
    <property type="match status" value="1"/>
</dbReference>
<organism evidence="2 3">
    <name type="scientific">Edaphochlamys debaryana</name>
    <dbReference type="NCBI Taxonomy" id="47281"/>
    <lineage>
        <taxon>Eukaryota</taxon>
        <taxon>Viridiplantae</taxon>
        <taxon>Chlorophyta</taxon>
        <taxon>core chlorophytes</taxon>
        <taxon>Chlorophyceae</taxon>
        <taxon>CS clade</taxon>
        <taxon>Chlamydomonadales</taxon>
        <taxon>Chlamydomonadales incertae sedis</taxon>
        <taxon>Edaphochlamys</taxon>
    </lineage>
</organism>
<feature type="region of interest" description="Disordered" evidence="1">
    <location>
        <begin position="179"/>
        <end position="207"/>
    </location>
</feature>
<dbReference type="PANTHER" id="PTHR14614:SF132">
    <property type="entry name" value="PROTEIN-LYSINE METHYLTRANSFERASE C42C1.13"/>
    <property type="match status" value="1"/>
</dbReference>
<evidence type="ECO:0000313" key="2">
    <source>
        <dbReference type="EMBL" id="KAG2488613.1"/>
    </source>
</evidence>
<feature type="compositionally biased region" description="Low complexity" evidence="1">
    <location>
        <begin position="106"/>
        <end position="123"/>
    </location>
</feature>
<proteinExistence type="predicted"/>
<dbReference type="AlphaFoldDB" id="A0A835XQY0"/>
<sequence length="582" mass="58598">MLARRLQQLPSRAAQRDSLLSLLAFGERGRSLCRLQAAAVTSPPTAVAALGGPPPSTPASSRAAAAVASAVAAGLRRTASSVSTAAPVHVASTPSPSPSSTPPPTTTTSTSSTSAPSPTASAPAPLPPSSTEGTHVPWATLGEGLDLIQMRLSLGNTATAESAAAAGCSPSPGPIALEGAAGGISGGAEGSSGEARSGAGAGAGEGEVDGSGCGDAVFSLVAPRDVDALMDFYVDKGLMDADPYWARAWPSAIALAATLLRRPELVRGKVVADLGAGLGLAGLAAALAGAREVVLLDREPLALQCALLSAAASGLPPGAVQPLPYDQLAPYARLLLTPEGRSTAGAAQGGPSASTPTDAGSESASASESGSGSDRSQAVVEAEWRQLMAVAAAIRAEGPAVWSDGPASSSGRTDGGVRTEDGPIVRAHVFDWTAPPDMASLLPPPLSAASKPASGRRPPVRQRRFDVVLACDVLYESAAVGPISELLPALLRPDGGRFLLADPPNRTAHNREAFLERLKDGPLRLRLEEASMEQCQAACSRPQVSHLDNEMVGGLPPTAQAVPVQFLVLRSGLGNDTVGVKL</sequence>
<dbReference type="SUPFAM" id="SSF53335">
    <property type="entry name" value="S-adenosyl-L-methionine-dependent methyltransferases"/>
    <property type="match status" value="1"/>
</dbReference>
<keyword evidence="3" id="KW-1185">Reference proteome</keyword>
<dbReference type="OrthoDB" id="413520at2759"/>
<reference evidence="2" key="1">
    <citation type="journal article" date="2020" name="bioRxiv">
        <title>Comparative genomics of Chlamydomonas.</title>
        <authorList>
            <person name="Craig R.J."/>
            <person name="Hasan A.R."/>
            <person name="Ness R.W."/>
            <person name="Keightley P.D."/>
        </authorList>
    </citation>
    <scope>NUCLEOTIDE SEQUENCE</scope>
    <source>
        <strain evidence="2">CCAP 11/70</strain>
    </source>
</reference>
<name>A0A835XQY0_9CHLO</name>
<feature type="region of interest" description="Disordered" evidence="1">
    <location>
        <begin position="401"/>
        <end position="420"/>
    </location>
</feature>
<dbReference type="EMBL" id="JAEHOE010000082">
    <property type="protein sequence ID" value="KAG2488613.1"/>
    <property type="molecule type" value="Genomic_DNA"/>
</dbReference>
<accession>A0A835XQY0</accession>
<feature type="region of interest" description="Disordered" evidence="1">
    <location>
        <begin position="81"/>
        <end position="137"/>
    </location>
</feature>
<dbReference type="InterPro" id="IPR029063">
    <property type="entry name" value="SAM-dependent_MTases_sf"/>
</dbReference>
<feature type="region of interest" description="Disordered" evidence="1">
    <location>
        <begin position="342"/>
        <end position="378"/>
    </location>
</feature>